<protein>
    <submittedName>
        <fullName evidence="1">Uncharacterized protein</fullName>
    </submittedName>
</protein>
<dbReference type="Proteomes" id="UP000284706">
    <property type="component" value="Unassembled WGS sequence"/>
</dbReference>
<proteinExistence type="predicted"/>
<keyword evidence="2" id="KW-1185">Reference proteome</keyword>
<accession>A0A409Y6J0</accession>
<sequence length="451" mass="48963">MERRKTQKTRLSGLIAQAFKRKDLPEDGPISTPSHSRTSKLCSSECMCFARQECLHLTALGDVVFGPRSSKVASSSLLSRQQRSIRESCKAPVADPYLSGSTNGFMPEIWYEGLYDRLDFEPCSSAWSPCSSVEATDSHLVPSPLFSTDSTSALSISRTPDLTIDSSTTTDDESFEGLISTSQSVEKVSENLAMSDPLEACLSRLQKAYYGVNAARRASDASEKVLEEVLDFGAPNPEDQDSGLRNLLSDLTLGGDVLAYNPPTCSSPCPSLPLPPLPCTPLPKDPDTDNLKLPAFGSLNSRLMHGSRHPPAPASGLTNSAACPKRDSLCENSANLQSGDYQHDMSQLINHSGNQCQARRRRKTNSPSLNCLDVNELLNIATSPLDLISEGAGLFSDPTYSQLRELTCVLNSPASSKREHALDPFCLRPQHILQRRSREGCRPVLVSGPAF</sequence>
<comment type="caution">
    <text evidence="1">The sequence shown here is derived from an EMBL/GenBank/DDBJ whole genome shotgun (WGS) entry which is preliminary data.</text>
</comment>
<organism evidence="1 2">
    <name type="scientific">Gymnopilus dilepis</name>
    <dbReference type="NCBI Taxonomy" id="231916"/>
    <lineage>
        <taxon>Eukaryota</taxon>
        <taxon>Fungi</taxon>
        <taxon>Dikarya</taxon>
        <taxon>Basidiomycota</taxon>
        <taxon>Agaricomycotina</taxon>
        <taxon>Agaricomycetes</taxon>
        <taxon>Agaricomycetidae</taxon>
        <taxon>Agaricales</taxon>
        <taxon>Agaricineae</taxon>
        <taxon>Hymenogastraceae</taxon>
        <taxon>Gymnopilus</taxon>
    </lineage>
</organism>
<gene>
    <name evidence="1" type="ORF">CVT26_013756</name>
</gene>
<name>A0A409Y6J0_9AGAR</name>
<evidence type="ECO:0000313" key="2">
    <source>
        <dbReference type="Proteomes" id="UP000284706"/>
    </source>
</evidence>
<dbReference type="AlphaFoldDB" id="A0A409Y6J0"/>
<dbReference type="InParanoid" id="A0A409Y6J0"/>
<dbReference type="EMBL" id="NHYE01001105">
    <property type="protein sequence ID" value="PPQ98573.1"/>
    <property type="molecule type" value="Genomic_DNA"/>
</dbReference>
<evidence type="ECO:0000313" key="1">
    <source>
        <dbReference type="EMBL" id="PPQ98573.1"/>
    </source>
</evidence>
<reference evidence="1 2" key="1">
    <citation type="journal article" date="2018" name="Evol. Lett.">
        <title>Horizontal gene cluster transfer increased hallucinogenic mushroom diversity.</title>
        <authorList>
            <person name="Reynolds H.T."/>
            <person name="Vijayakumar V."/>
            <person name="Gluck-Thaler E."/>
            <person name="Korotkin H.B."/>
            <person name="Matheny P.B."/>
            <person name="Slot J.C."/>
        </authorList>
    </citation>
    <scope>NUCLEOTIDE SEQUENCE [LARGE SCALE GENOMIC DNA]</scope>
    <source>
        <strain evidence="1 2">SRW20</strain>
    </source>
</reference>